<sequence>MLPGIEQFGCGELAVPTAVMQHVVAVESSYNPFAIGVVGGRLARQPRSLEEAVATARMLEAKGRNFSVGLAQVNRHNLTAQGLAGYVQAFSACSNLAAGARILADCRQRAGGDWNKAFSCYYSGNFVTGFRHGYVQKIHASMRAAGDRQVEEGTPFVPLAPTQDAASRRPTALQRTTRVPAANVSSNQPSARQDPTLSGSVSGAPASSTAAQAVAVSTLTKPAMQAAGTAPPSTRAPDADADAAFVF</sequence>
<dbReference type="Proteomes" id="UP001430954">
    <property type="component" value="Unassembled WGS sequence"/>
</dbReference>
<accession>A0ABS7T6W9</accession>
<dbReference type="SUPFAM" id="SSF53955">
    <property type="entry name" value="Lysozyme-like"/>
    <property type="match status" value="1"/>
</dbReference>
<evidence type="ECO:0000259" key="2">
    <source>
        <dbReference type="Pfam" id="PF01464"/>
    </source>
</evidence>
<feature type="region of interest" description="Disordered" evidence="1">
    <location>
        <begin position="154"/>
        <end position="247"/>
    </location>
</feature>
<proteinExistence type="predicted"/>
<feature type="compositionally biased region" description="Low complexity" evidence="1">
    <location>
        <begin position="202"/>
        <end position="218"/>
    </location>
</feature>
<dbReference type="EMBL" id="JAINZW010000003">
    <property type="protein sequence ID" value="MBZ4039586.1"/>
    <property type="molecule type" value="Genomic_DNA"/>
</dbReference>
<evidence type="ECO:0000313" key="3">
    <source>
        <dbReference type="EMBL" id="MBZ4039586.1"/>
    </source>
</evidence>
<dbReference type="Gene3D" id="1.10.530.10">
    <property type="match status" value="1"/>
</dbReference>
<feature type="compositionally biased region" description="Polar residues" evidence="1">
    <location>
        <begin position="173"/>
        <end position="201"/>
    </location>
</feature>
<organism evidence="3 4">
    <name type="scientific">Novilysobacter selenitireducens</name>
    <dbReference type="NCBI Taxonomy" id="2872639"/>
    <lineage>
        <taxon>Bacteria</taxon>
        <taxon>Pseudomonadati</taxon>
        <taxon>Pseudomonadota</taxon>
        <taxon>Gammaproteobacteria</taxon>
        <taxon>Lysobacterales</taxon>
        <taxon>Lysobacteraceae</taxon>
        <taxon>Novilysobacter</taxon>
    </lineage>
</organism>
<comment type="caution">
    <text evidence="3">The sequence shown here is derived from an EMBL/GenBank/DDBJ whole genome shotgun (WGS) entry which is preliminary data.</text>
</comment>
<feature type="compositionally biased region" description="Low complexity" evidence="1">
    <location>
        <begin position="230"/>
        <end position="247"/>
    </location>
</feature>
<dbReference type="CDD" id="cd16892">
    <property type="entry name" value="LT_VirB1-like"/>
    <property type="match status" value="1"/>
</dbReference>
<evidence type="ECO:0000256" key="1">
    <source>
        <dbReference type="SAM" id="MobiDB-lite"/>
    </source>
</evidence>
<name>A0ABS7T6W9_9GAMM</name>
<reference evidence="3 4" key="1">
    <citation type="submission" date="2021-09" db="EMBL/GenBank/DDBJ databases">
        <title>Lysobacter sp. 13A isolated from the river sediment.</title>
        <authorList>
            <person name="Liu H."/>
            <person name="Li S."/>
            <person name="Mao S."/>
        </authorList>
    </citation>
    <scope>NUCLEOTIDE SEQUENCE [LARGE SCALE GENOMIC DNA]</scope>
    <source>
        <strain evidence="3 4">13A</strain>
    </source>
</reference>
<evidence type="ECO:0000313" key="4">
    <source>
        <dbReference type="Proteomes" id="UP001430954"/>
    </source>
</evidence>
<dbReference type="InterPro" id="IPR023346">
    <property type="entry name" value="Lysozyme-like_dom_sf"/>
</dbReference>
<feature type="domain" description="Transglycosylase SLT" evidence="2">
    <location>
        <begin position="15"/>
        <end position="128"/>
    </location>
</feature>
<keyword evidence="4" id="KW-1185">Reference proteome</keyword>
<dbReference type="InterPro" id="IPR008258">
    <property type="entry name" value="Transglycosylase_SLT_dom_1"/>
</dbReference>
<protein>
    <submittedName>
        <fullName evidence="3">Lytic transglycosylase domain-containing protein</fullName>
    </submittedName>
</protein>
<gene>
    <name evidence="3" type="ORF">K6753_08570</name>
</gene>
<dbReference type="Pfam" id="PF01464">
    <property type="entry name" value="SLT"/>
    <property type="match status" value="1"/>
</dbReference>